<dbReference type="Proteomes" id="UP000517523">
    <property type="component" value="Unassembled WGS sequence"/>
</dbReference>
<dbReference type="EMBL" id="JACHXJ010000006">
    <property type="protein sequence ID" value="MBB3131055.1"/>
    <property type="molecule type" value="Genomic_DNA"/>
</dbReference>
<dbReference type="AlphaFoldDB" id="A0A839TW30"/>
<comment type="caution">
    <text evidence="2">The sequence shown here is derived from an EMBL/GenBank/DDBJ whole genome shotgun (WGS) entry which is preliminary data.</text>
</comment>
<dbReference type="Pfam" id="PF00106">
    <property type="entry name" value="adh_short"/>
    <property type="match status" value="1"/>
</dbReference>
<dbReference type="PANTHER" id="PTHR43157:SF31">
    <property type="entry name" value="PHOSPHATIDYLINOSITOL-GLYCAN BIOSYNTHESIS CLASS F PROTEIN"/>
    <property type="match status" value="1"/>
</dbReference>
<organism evidence="2 3">
    <name type="scientific">Paenibacillus rhizosphaerae</name>
    <dbReference type="NCBI Taxonomy" id="297318"/>
    <lineage>
        <taxon>Bacteria</taxon>
        <taxon>Bacillati</taxon>
        <taxon>Bacillota</taxon>
        <taxon>Bacilli</taxon>
        <taxon>Bacillales</taxon>
        <taxon>Paenibacillaceae</taxon>
        <taxon>Paenibacillus</taxon>
    </lineage>
</organism>
<dbReference type="InterPro" id="IPR036291">
    <property type="entry name" value="NAD(P)-bd_dom_sf"/>
</dbReference>
<name>A0A839TW30_9BACL</name>
<dbReference type="PANTHER" id="PTHR43157">
    <property type="entry name" value="PHOSPHATIDYLINOSITOL-GLYCAN BIOSYNTHESIS CLASS F PROTEIN-RELATED"/>
    <property type="match status" value="1"/>
</dbReference>
<protein>
    <submittedName>
        <fullName evidence="2">NAD(P)-dependent dehydrogenase (Short-subunit alcohol dehydrogenase family)</fullName>
    </submittedName>
</protein>
<dbReference type="Gene3D" id="3.40.50.720">
    <property type="entry name" value="NAD(P)-binding Rossmann-like Domain"/>
    <property type="match status" value="1"/>
</dbReference>
<reference evidence="2 3" key="1">
    <citation type="submission" date="2020-08" db="EMBL/GenBank/DDBJ databases">
        <title>Genomic Encyclopedia of Type Strains, Phase III (KMG-III): the genomes of soil and plant-associated and newly described type strains.</title>
        <authorList>
            <person name="Whitman W."/>
        </authorList>
    </citation>
    <scope>NUCLEOTIDE SEQUENCE [LARGE SCALE GENOMIC DNA]</scope>
    <source>
        <strain evidence="2 3">CECT 5831</strain>
    </source>
</reference>
<proteinExistence type="predicted"/>
<dbReference type="PRINTS" id="PR00081">
    <property type="entry name" value="GDHRDH"/>
</dbReference>
<accession>A0A839TW30</accession>
<gene>
    <name evidence="2" type="ORF">FHS19_005775</name>
</gene>
<evidence type="ECO:0000256" key="1">
    <source>
        <dbReference type="ARBA" id="ARBA00023002"/>
    </source>
</evidence>
<dbReference type="GO" id="GO:0016491">
    <property type="term" value="F:oxidoreductase activity"/>
    <property type="evidence" value="ECO:0007669"/>
    <property type="project" value="UniProtKB-KW"/>
</dbReference>
<evidence type="ECO:0000313" key="2">
    <source>
        <dbReference type="EMBL" id="MBB3131055.1"/>
    </source>
</evidence>
<dbReference type="InterPro" id="IPR002347">
    <property type="entry name" value="SDR_fam"/>
</dbReference>
<dbReference type="RefSeq" id="WP_183585485.1">
    <property type="nucleotide sequence ID" value="NZ_JACHXJ010000006.1"/>
</dbReference>
<keyword evidence="1" id="KW-0560">Oxidoreductase</keyword>
<dbReference type="SUPFAM" id="SSF51735">
    <property type="entry name" value="NAD(P)-binding Rossmann-fold domains"/>
    <property type="match status" value="1"/>
</dbReference>
<evidence type="ECO:0000313" key="3">
    <source>
        <dbReference type="Proteomes" id="UP000517523"/>
    </source>
</evidence>
<sequence>MEETSTDIQNKVVLITGGTSGVGKAIALGLAKLGAKIVIISRSHERGQKALHDIAEATGNEKGEFMVADLSLQSSIRKVSEEFKRKYERLDVLANVGGAVYFEKQLTSEGIERTFALNYLSHFLLTNELLDTLKESRPSRVITVSGAPRFLKKANFNIEDVQSINHFSGLGATTQALFARVIFTYELARRLEGTGVRAFTFHPGLVQSNLTRNAPWYIKVYGKLANRRAKEDCEIGVYLAAAKEVENVNGVFFDDKKQLMTLPILQDEEIGRRLWSISEELAGISKM</sequence>